<keyword evidence="2" id="KW-0489">Methyltransferase</keyword>
<dbReference type="GO" id="GO:0032259">
    <property type="term" value="P:methylation"/>
    <property type="evidence" value="ECO:0007669"/>
    <property type="project" value="UniProtKB-KW"/>
</dbReference>
<dbReference type="PANTHER" id="PTHR43591">
    <property type="entry name" value="METHYLTRANSFERASE"/>
    <property type="match status" value="1"/>
</dbReference>
<dbReference type="CDD" id="cd02440">
    <property type="entry name" value="AdoMet_MTases"/>
    <property type="match status" value="1"/>
</dbReference>
<gene>
    <name evidence="2" type="ORF">R0135_04740</name>
</gene>
<dbReference type="InterPro" id="IPR029063">
    <property type="entry name" value="SAM-dependent_MTases_sf"/>
</dbReference>
<dbReference type="GO" id="GO:0008168">
    <property type="term" value="F:methyltransferase activity"/>
    <property type="evidence" value="ECO:0007669"/>
    <property type="project" value="UniProtKB-KW"/>
</dbReference>
<keyword evidence="2" id="KW-0808">Transferase</keyword>
<keyword evidence="3" id="KW-1185">Reference proteome</keyword>
<dbReference type="Gene3D" id="3.40.50.150">
    <property type="entry name" value="Vaccinia Virus protein VP39"/>
    <property type="match status" value="1"/>
</dbReference>
<dbReference type="EMBL" id="CP136864">
    <property type="protein sequence ID" value="WOJ94471.1"/>
    <property type="molecule type" value="Genomic_DNA"/>
</dbReference>
<sequence length="171" mass="19528">MQFLHVAPEPRLSEFFFNAIGEGYITADLMRKDVMVRMDVQDMLYPNETMDAIYCNHVFQDVPDDHKAIAECFRVLRPGGWAVVNVPLFAEETQEANTPGNVRAAWDKRPDEHVRNYGPDYRDRLEAAGFLVEVFTPEDLEPDLSKRKRFGVDGPRTGFVHFVRKPAAPSA</sequence>
<dbReference type="SUPFAM" id="SSF53335">
    <property type="entry name" value="S-adenosyl-L-methionine-dependent methyltransferases"/>
    <property type="match status" value="1"/>
</dbReference>
<dbReference type="RefSeq" id="WP_407349107.1">
    <property type="nucleotide sequence ID" value="NZ_CP136864.1"/>
</dbReference>
<name>A0ABZ0I8Q7_9GAMM</name>
<reference evidence="2 3" key="1">
    <citation type="submission" date="2023-10" db="EMBL/GenBank/DDBJ databases">
        <title>Two novel species belonging to the OM43/NOR5 clade.</title>
        <authorList>
            <person name="Park M."/>
        </authorList>
    </citation>
    <scope>NUCLEOTIDE SEQUENCE [LARGE SCALE GENOMIC DNA]</scope>
    <source>
        <strain evidence="2 3">IMCC43200</strain>
    </source>
</reference>
<evidence type="ECO:0000313" key="3">
    <source>
        <dbReference type="Proteomes" id="UP001626537"/>
    </source>
</evidence>
<protein>
    <submittedName>
        <fullName evidence="2">Methyltransferase domain-containing protein</fullName>
    </submittedName>
</protein>
<feature type="domain" description="Methyltransferase type 11" evidence="1">
    <location>
        <begin position="35"/>
        <end position="83"/>
    </location>
</feature>
<evidence type="ECO:0000313" key="2">
    <source>
        <dbReference type="EMBL" id="WOJ94471.1"/>
    </source>
</evidence>
<dbReference type="Proteomes" id="UP001626537">
    <property type="component" value="Chromosome"/>
</dbReference>
<dbReference type="PANTHER" id="PTHR43591:SF24">
    <property type="entry name" value="2-METHOXY-6-POLYPRENYL-1,4-BENZOQUINOL METHYLASE, MITOCHONDRIAL"/>
    <property type="match status" value="1"/>
</dbReference>
<dbReference type="Pfam" id="PF08241">
    <property type="entry name" value="Methyltransf_11"/>
    <property type="match status" value="1"/>
</dbReference>
<evidence type="ECO:0000259" key="1">
    <source>
        <dbReference type="Pfam" id="PF08241"/>
    </source>
</evidence>
<accession>A0ABZ0I8Q7</accession>
<dbReference type="InterPro" id="IPR013216">
    <property type="entry name" value="Methyltransf_11"/>
</dbReference>
<organism evidence="2 3">
    <name type="scientific">Congregibacter variabilis</name>
    <dbReference type="NCBI Taxonomy" id="3081200"/>
    <lineage>
        <taxon>Bacteria</taxon>
        <taxon>Pseudomonadati</taxon>
        <taxon>Pseudomonadota</taxon>
        <taxon>Gammaproteobacteria</taxon>
        <taxon>Cellvibrionales</taxon>
        <taxon>Halieaceae</taxon>
        <taxon>Congregibacter</taxon>
    </lineage>
</organism>
<proteinExistence type="predicted"/>